<geneLocation type="plasmid" evidence="2 3">
    <name>pRUMAL03</name>
</geneLocation>
<dbReference type="AlphaFoldDB" id="E6UL67"/>
<dbReference type="KEGG" id="ral:Rumal_3990"/>
<dbReference type="HOGENOM" id="CLU_3084408_0_0_9"/>
<keyword evidence="1" id="KW-0812">Transmembrane</keyword>
<feature type="transmembrane region" description="Helical" evidence="1">
    <location>
        <begin position="5"/>
        <end position="22"/>
    </location>
</feature>
<proteinExistence type="predicted"/>
<gene>
    <name evidence="2" type="ordered locus">Rumal_3990</name>
</gene>
<dbReference type="RefSeq" id="WP_013483950.1">
    <property type="nucleotide sequence ID" value="NC_014826.1"/>
</dbReference>
<dbReference type="EMBL" id="CP002406">
    <property type="protein sequence ID" value="ADU24413.1"/>
    <property type="molecule type" value="Genomic_DNA"/>
</dbReference>
<keyword evidence="1" id="KW-1133">Transmembrane helix</keyword>
<dbReference type="Proteomes" id="UP000006919">
    <property type="component" value="Plasmid pRUMAL03"/>
</dbReference>
<keyword evidence="2" id="KW-0614">Plasmid</keyword>
<feature type="transmembrane region" description="Helical" evidence="1">
    <location>
        <begin position="28"/>
        <end position="47"/>
    </location>
</feature>
<name>E6UL67_RUMA7</name>
<evidence type="ECO:0000256" key="1">
    <source>
        <dbReference type="SAM" id="Phobius"/>
    </source>
</evidence>
<reference evidence="3" key="1">
    <citation type="journal article" date="2011" name="J. Bacteriol.">
        <title>Complete genome of the cellulolytic ruminal bacterium Ruminococcus albus 7.</title>
        <authorList>
            <person name="Suen G."/>
            <person name="Stevenson D.M."/>
            <person name="Bruce D.C."/>
            <person name="Chertkov O."/>
            <person name="Copeland A."/>
            <person name="Cheng J.F."/>
            <person name="Detter C."/>
            <person name="Detter J.C."/>
            <person name="Goodwin L.A."/>
            <person name="Han C.S."/>
            <person name="Hauser L.J."/>
            <person name="Ivanova N.N."/>
            <person name="Kyrpides N.C."/>
            <person name="Land M.L."/>
            <person name="Lapidus A."/>
            <person name="Lucas S."/>
            <person name="Ovchinnikova G."/>
            <person name="Pitluck S."/>
            <person name="Tapia R."/>
            <person name="Woyke T."/>
            <person name="Boyum J."/>
            <person name="Mead D."/>
            <person name="Weimer P.J."/>
        </authorList>
    </citation>
    <scope>NUCLEOTIDE SEQUENCE [LARGE SCALE GENOMIC DNA]</scope>
    <source>
        <strain evidence="3">ATCC 27210 / DSM 20455 / JCM 14654 / NCDO 2250 / 7</strain>
        <plasmid evidence="3">pRUMAL03</plasmid>
    </source>
</reference>
<accession>E6UL67</accession>
<protein>
    <submittedName>
        <fullName evidence="2">Uncharacterized protein</fullName>
    </submittedName>
</protein>
<keyword evidence="1" id="KW-0472">Membrane</keyword>
<organism evidence="2 3">
    <name type="scientific">Ruminococcus albus (strain ATCC 27210 / DSM 20455 / JCM 14654 / NCDO 2250 / 7)</name>
    <dbReference type="NCBI Taxonomy" id="697329"/>
    <lineage>
        <taxon>Bacteria</taxon>
        <taxon>Bacillati</taxon>
        <taxon>Bacillota</taxon>
        <taxon>Clostridia</taxon>
        <taxon>Eubacteriales</taxon>
        <taxon>Oscillospiraceae</taxon>
        <taxon>Ruminococcus</taxon>
    </lineage>
</organism>
<sequence>MRHKIIRIIIGIIWTVAAVIQITKGEKVMGMMFGAATAAFLISAFTLENEDK</sequence>
<evidence type="ECO:0000313" key="2">
    <source>
        <dbReference type="EMBL" id="ADU24413.1"/>
    </source>
</evidence>
<evidence type="ECO:0000313" key="3">
    <source>
        <dbReference type="Proteomes" id="UP000006919"/>
    </source>
</evidence>